<organism evidence="4 5">
    <name type="scientific">Candidatus Portnoybacteria bacterium CG02_land_8_20_14_3_00_45_8</name>
    <dbReference type="NCBI Taxonomy" id="1974807"/>
    <lineage>
        <taxon>Bacteria</taxon>
        <taxon>Candidatus Portnoyibacteriota</taxon>
    </lineage>
</organism>
<evidence type="ECO:0000256" key="2">
    <source>
        <dbReference type="ARBA" id="ARBA00022729"/>
    </source>
</evidence>
<gene>
    <name evidence="4" type="ORF">COS30_00340</name>
</gene>
<comment type="subcellular location">
    <subcellularLocation>
        <location evidence="1">Secreted</location>
    </subcellularLocation>
</comment>
<dbReference type="InterPro" id="IPR051398">
    <property type="entry name" value="Polysacch_Deacetylase"/>
</dbReference>
<protein>
    <recommendedName>
        <fullName evidence="3">NodB homology domain-containing protein</fullName>
    </recommendedName>
</protein>
<name>A0A2M7D6Y6_9BACT</name>
<dbReference type="PANTHER" id="PTHR34216:SF3">
    <property type="entry name" value="POLY-BETA-1,6-N-ACETYL-D-GLUCOSAMINE N-DEACETYLASE"/>
    <property type="match status" value="1"/>
</dbReference>
<evidence type="ECO:0000313" key="4">
    <source>
        <dbReference type="EMBL" id="PIV38754.1"/>
    </source>
</evidence>
<dbReference type="PANTHER" id="PTHR34216">
    <property type="match status" value="1"/>
</dbReference>
<evidence type="ECO:0000313" key="5">
    <source>
        <dbReference type="Proteomes" id="UP000229247"/>
    </source>
</evidence>
<evidence type="ECO:0000256" key="1">
    <source>
        <dbReference type="ARBA" id="ARBA00004613"/>
    </source>
</evidence>
<dbReference type="Pfam" id="PF01522">
    <property type="entry name" value="Polysacc_deac_1"/>
    <property type="match status" value="1"/>
</dbReference>
<reference evidence="5" key="1">
    <citation type="submission" date="2017-09" db="EMBL/GenBank/DDBJ databases">
        <title>Depth-based differentiation of microbial function through sediment-hosted aquifers and enrichment of novel symbionts in the deep terrestrial subsurface.</title>
        <authorList>
            <person name="Probst A.J."/>
            <person name="Ladd B."/>
            <person name="Jarett J.K."/>
            <person name="Geller-Mcgrath D.E."/>
            <person name="Sieber C.M.K."/>
            <person name="Emerson J.B."/>
            <person name="Anantharaman K."/>
            <person name="Thomas B.C."/>
            <person name="Malmstrom R."/>
            <person name="Stieglmeier M."/>
            <person name="Klingl A."/>
            <person name="Woyke T."/>
            <person name="Ryan C.M."/>
            <person name="Banfield J.F."/>
        </authorList>
    </citation>
    <scope>NUCLEOTIDE SEQUENCE [LARGE SCALE GENOMIC DNA]</scope>
</reference>
<dbReference type="InterPro" id="IPR002509">
    <property type="entry name" value="NODB_dom"/>
</dbReference>
<dbReference type="GO" id="GO:0005576">
    <property type="term" value="C:extracellular region"/>
    <property type="evidence" value="ECO:0007669"/>
    <property type="project" value="UniProtKB-SubCell"/>
</dbReference>
<feature type="non-terminal residue" evidence="4">
    <location>
        <position position="1"/>
    </location>
</feature>
<proteinExistence type="predicted"/>
<accession>A0A2M7D6Y6</accession>
<dbReference type="CDD" id="cd10918">
    <property type="entry name" value="CE4_NodB_like_5s_6s"/>
    <property type="match status" value="1"/>
</dbReference>
<dbReference type="InterPro" id="IPR011330">
    <property type="entry name" value="Glyco_hydro/deAcase_b/a-brl"/>
</dbReference>
<dbReference type="GO" id="GO:0005975">
    <property type="term" value="P:carbohydrate metabolic process"/>
    <property type="evidence" value="ECO:0007669"/>
    <property type="project" value="InterPro"/>
</dbReference>
<dbReference type="PROSITE" id="PS51677">
    <property type="entry name" value="NODB"/>
    <property type="match status" value="1"/>
</dbReference>
<dbReference type="SUPFAM" id="SSF88713">
    <property type="entry name" value="Glycoside hydrolase/deacetylase"/>
    <property type="match status" value="1"/>
</dbReference>
<dbReference type="GO" id="GO:0016810">
    <property type="term" value="F:hydrolase activity, acting on carbon-nitrogen (but not peptide) bonds"/>
    <property type="evidence" value="ECO:0007669"/>
    <property type="project" value="InterPro"/>
</dbReference>
<dbReference type="AlphaFoldDB" id="A0A2M7D6Y6"/>
<comment type="caution">
    <text evidence="4">The sequence shown here is derived from an EMBL/GenBank/DDBJ whole genome shotgun (WGS) entry which is preliminary data.</text>
</comment>
<sequence length="290" mass="32774">VLFIILTIILLAALGAVFWFWWQAAGQSSAAPTLPPQKTFASNESSSAQKTLPLVTPEYKKPDENSVIKLPVFNYHHIRPMPPASAPINDRSFTVTPEGFENHLKYFKDNGYQTISVYDLLNYFDTGQPLPPKAVIITFDDARYGQYKWAFPLLKQYGMVGHFFVTTGWIGRQDILTWSQIKEMSENGMIIGSHSISHANEPSQNDADLRHELVDSKKIIEEKIGKIVDLLAYPGGGYDNRVIKFAQDSGYIAAMGVYKIIDQSPKYRYAIRRFHADDALESITSKLTKY</sequence>
<dbReference type="Proteomes" id="UP000229247">
    <property type="component" value="Unassembled WGS sequence"/>
</dbReference>
<evidence type="ECO:0000259" key="3">
    <source>
        <dbReference type="PROSITE" id="PS51677"/>
    </source>
</evidence>
<dbReference type="EMBL" id="PEUE01000008">
    <property type="protein sequence ID" value="PIV38754.1"/>
    <property type="molecule type" value="Genomic_DNA"/>
</dbReference>
<dbReference type="Gene3D" id="3.20.20.370">
    <property type="entry name" value="Glycoside hydrolase/deacetylase"/>
    <property type="match status" value="1"/>
</dbReference>
<keyword evidence="2" id="KW-0732">Signal</keyword>
<feature type="domain" description="NodB homology" evidence="3">
    <location>
        <begin position="133"/>
        <end position="290"/>
    </location>
</feature>